<sequence>MRSGRVGKGEKEKDIKDRPFFVLTLSIPSAFNTIVVSSLLAHILHQRSTCVSTLLPLFLLPLLALLWLDTLTSKPRNPQLDNPLDFLLSNLSYAPITDLLNQTLGPALGKIEDALNFTLTQKLTEAIQGGAPLSVAVAVVEALGELLNGGSDIGVVNKNLATNSNGYFDSLDSALGVVNIGDVAKNIQT</sequence>
<gene>
    <name evidence="1" type="ORF">NM208_g813</name>
</gene>
<evidence type="ECO:0000313" key="1">
    <source>
        <dbReference type="EMBL" id="KAJ3548805.1"/>
    </source>
</evidence>
<protein>
    <submittedName>
        <fullName evidence="1">Uncharacterized protein</fullName>
    </submittedName>
</protein>
<keyword evidence="2" id="KW-1185">Reference proteome</keyword>
<proteinExistence type="predicted"/>
<name>A0ACC1SY99_9HYPO</name>
<reference evidence="1" key="1">
    <citation type="submission" date="2022-08" db="EMBL/GenBank/DDBJ databases">
        <title>Genome Sequence of Fusarium decemcellulare.</title>
        <authorList>
            <person name="Buettner E."/>
        </authorList>
    </citation>
    <scope>NUCLEOTIDE SEQUENCE</scope>
    <source>
        <strain evidence="1">Babe19</strain>
    </source>
</reference>
<accession>A0ACC1SY99</accession>
<evidence type="ECO:0000313" key="2">
    <source>
        <dbReference type="Proteomes" id="UP001148629"/>
    </source>
</evidence>
<dbReference type="Proteomes" id="UP001148629">
    <property type="component" value="Unassembled WGS sequence"/>
</dbReference>
<organism evidence="1 2">
    <name type="scientific">Fusarium decemcellulare</name>
    <dbReference type="NCBI Taxonomy" id="57161"/>
    <lineage>
        <taxon>Eukaryota</taxon>
        <taxon>Fungi</taxon>
        <taxon>Dikarya</taxon>
        <taxon>Ascomycota</taxon>
        <taxon>Pezizomycotina</taxon>
        <taxon>Sordariomycetes</taxon>
        <taxon>Hypocreomycetidae</taxon>
        <taxon>Hypocreales</taxon>
        <taxon>Nectriaceae</taxon>
        <taxon>Fusarium</taxon>
        <taxon>Fusarium decemcellulare species complex</taxon>
    </lineage>
</organism>
<dbReference type="EMBL" id="JANRMS010000038">
    <property type="protein sequence ID" value="KAJ3548805.1"/>
    <property type="molecule type" value="Genomic_DNA"/>
</dbReference>
<comment type="caution">
    <text evidence="1">The sequence shown here is derived from an EMBL/GenBank/DDBJ whole genome shotgun (WGS) entry which is preliminary data.</text>
</comment>